<evidence type="ECO:0000313" key="3">
    <source>
        <dbReference type="Proteomes" id="UP000050833"/>
    </source>
</evidence>
<keyword evidence="1" id="KW-1133">Transmembrane helix</keyword>
<dbReference type="Proteomes" id="UP000050833">
    <property type="component" value="Unassembled WGS sequence"/>
</dbReference>
<feature type="transmembrane region" description="Helical" evidence="1">
    <location>
        <begin position="12"/>
        <end position="36"/>
    </location>
</feature>
<accession>A0AAW3JQ54</accession>
<dbReference type="AlphaFoldDB" id="A0AAW3JQ54"/>
<dbReference type="RefSeq" id="WP_022014404.1">
    <property type="nucleotide sequence ID" value="NZ_DBGBRS010000172.1"/>
</dbReference>
<keyword evidence="1" id="KW-0812">Transmembrane</keyword>
<dbReference type="EMBL" id="LLKB01000005">
    <property type="protein sequence ID" value="KQC84649.1"/>
    <property type="molecule type" value="Genomic_DNA"/>
</dbReference>
<keyword evidence="1" id="KW-0472">Membrane</keyword>
<evidence type="ECO:0000256" key="1">
    <source>
        <dbReference type="SAM" id="Phobius"/>
    </source>
</evidence>
<keyword evidence="3" id="KW-1185">Reference proteome</keyword>
<organism evidence="2 3">
    <name type="scientific">Butyribacter intestini</name>
    <dbReference type="NCBI Taxonomy" id="1703332"/>
    <lineage>
        <taxon>Bacteria</taxon>
        <taxon>Bacillati</taxon>
        <taxon>Bacillota</taxon>
        <taxon>Clostridia</taxon>
        <taxon>Lachnospirales</taxon>
        <taxon>Lachnospiraceae</taxon>
        <taxon>Butyribacter</taxon>
    </lineage>
</organism>
<proteinExistence type="predicted"/>
<protein>
    <submittedName>
        <fullName evidence="2">Cytochrome C biosynthesis protein</fullName>
    </submittedName>
</protein>
<comment type="caution">
    <text evidence="2">The sequence shown here is derived from an EMBL/GenBank/DDBJ whole genome shotgun (WGS) entry which is preliminary data.</text>
</comment>
<name>A0AAW3JQ54_9FIRM</name>
<gene>
    <name evidence="2" type="ORF">APZ18_07890</name>
</gene>
<evidence type="ECO:0000313" key="2">
    <source>
        <dbReference type="EMBL" id="KQC84649.1"/>
    </source>
</evidence>
<reference evidence="2 3" key="1">
    <citation type="submission" date="2015-10" db="EMBL/GenBank/DDBJ databases">
        <title>Butyribacter intestini gen. nov., sp. nov., a butyric acid-producing bacterium of the family Lachnospiraceae isolated from the human faeces.</title>
        <authorList>
            <person name="Zou Y."/>
            <person name="Xue W."/>
            <person name="Luo G."/>
            <person name="Lv M."/>
        </authorList>
    </citation>
    <scope>NUCLEOTIDE SEQUENCE [LARGE SCALE GENOMIC DNA]</scope>
    <source>
        <strain evidence="2 3">TF01-11</strain>
    </source>
</reference>
<sequence length="50" mass="5451">MGEKIYKTMKSVGSFNLVMGILLIVSGITTGVLFIAKGARLLKDKSELMF</sequence>